<organism evidence="2 3">
    <name type="scientific">Pantoea stewartii</name>
    <dbReference type="NCBI Taxonomy" id="66269"/>
    <lineage>
        <taxon>Bacteria</taxon>
        <taxon>Pseudomonadati</taxon>
        <taxon>Pseudomonadota</taxon>
        <taxon>Gammaproteobacteria</taxon>
        <taxon>Enterobacterales</taxon>
        <taxon>Erwiniaceae</taxon>
        <taxon>Pantoea</taxon>
    </lineage>
</organism>
<comment type="caution">
    <text evidence="2">The sequence shown here is derived from an EMBL/GenBank/DDBJ whole genome shotgun (WGS) entry which is preliminary data.</text>
</comment>
<keyword evidence="1" id="KW-1133">Transmembrane helix</keyword>
<evidence type="ECO:0000313" key="2">
    <source>
        <dbReference type="EMBL" id="KTT00939.1"/>
    </source>
</evidence>
<dbReference type="RefSeq" id="WP_058707992.1">
    <property type="nucleotide sequence ID" value="NZ_LDSI01000002.1"/>
</dbReference>
<feature type="transmembrane region" description="Helical" evidence="1">
    <location>
        <begin position="173"/>
        <end position="194"/>
    </location>
</feature>
<sequence length="210" mass="24626">MTPWGPIIAAMIAGFIAFIGMIITKESKVSEFRQAWINDFREEISLLIEAYKQWAYYTVLYKIHLKVSFFADSEIAKSHREKSKWFDQTIQKSKGEIDRYKGRIKLRLNSDPNRRSIEENKLEDLLEKIIKTKELNSVETLSDEIYLYSSLILTTEWKVVKKGEKSYIKAKKFILWLAIFVGLIASISLCFHLQDALVWLMNKPKPLINR</sequence>
<dbReference type="AlphaFoldDB" id="A0AB34VMZ3"/>
<accession>A0AB34VMZ3</accession>
<name>A0AB34VMZ3_9GAMM</name>
<evidence type="ECO:0000256" key="1">
    <source>
        <dbReference type="SAM" id="Phobius"/>
    </source>
</evidence>
<keyword evidence="1" id="KW-0812">Transmembrane</keyword>
<reference evidence="2 3" key="1">
    <citation type="journal article" date="2016" name="Front. Microbiol.">
        <title>Genomic Resource of Rice Seed Associated Bacteria.</title>
        <authorList>
            <person name="Midha S."/>
            <person name="Bansal K."/>
            <person name="Sharma S."/>
            <person name="Kumar N."/>
            <person name="Patil P.P."/>
            <person name="Chaudhry V."/>
            <person name="Patil P.B."/>
        </authorList>
    </citation>
    <scope>NUCLEOTIDE SEQUENCE [LARGE SCALE GENOMIC DNA]</scope>
    <source>
        <strain evidence="2 3">RSA13</strain>
    </source>
</reference>
<evidence type="ECO:0000313" key="3">
    <source>
        <dbReference type="Proteomes" id="UP000072520"/>
    </source>
</evidence>
<feature type="transmembrane region" description="Helical" evidence="1">
    <location>
        <begin position="6"/>
        <end position="24"/>
    </location>
</feature>
<dbReference type="Proteomes" id="UP000072520">
    <property type="component" value="Unassembled WGS sequence"/>
</dbReference>
<protein>
    <submittedName>
        <fullName evidence="2">Uncharacterized protein</fullName>
    </submittedName>
</protein>
<keyword evidence="1" id="KW-0472">Membrane</keyword>
<dbReference type="EMBL" id="LDSI01000002">
    <property type="protein sequence ID" value="KTT00939.1"/>
    <property type="molecule type" value="Genomic_DNA"/>
</dbReference>
<proteinExistence type="predicted"/>
<gene>
    <name evidence="2" type="ORF">RSA13_00480</name>
</gene>